<dbReference type="InterPro" id="IPR011991">
    <property type="entry name" value="ArsR-like_HTH"/>
</dbReference>
<dbReference type="InterPro" id="IPR016181">
    <property type="entry name" value="Acyl_CoA_acyltransferase"/>
</dbReference>
<proteinExistence type="predicted"/>
<reference evidence="3 6" key="2">
    <citation type="submission" date="2020-08" db="EMBL/GenBank/DDBJ databases">
        <title>Genomic Encyclopedia of Type Strains, Phase IV (KMG-IV): sequencing the most valuable type-strain genomes for metagenomic binning, comparative biology and taxonomic classification.</title>
        <authorList>
            <person name="Goeker M."/>
        </authorList>
    </citation>
    <scope>NUCLEOTIDE SEQUENCE [LARGE SCALE GENOMIC DNA]</scope>
    <source>
        <strain evidence="3 6">DSM 8510</strain>
    </source>
</reference>
<dbReference type="InterPro" id="IPR050769">
    <property type="entry name" value="NAT_camello-type"/>
</dbReference>
<dbReference type="PANTHER" id="PTHR13947:SF37">
    <property type="entry name" value="LD18367P"/>
    <property type="match status" value="1"/>
</dbReference>
<dbReference type="CDD" id="cd04301">
    <property type="entry name" value="NAT_SF"/>
    <property type="match status" value="1"/>
</dbReference>
<dbReference type="Pfam" id="PF00583">
    <property type="entry name" value="Acetyltransf_1"/>
    <property type="match status" value="1"/>
</dbReference>
<dbReference type="GO" id="GO:0008080">
    <property type="term" value="F:N-acetyltransferase activity"/>
    <property type="evidence" value="ECO:0007669"/>
    <property type="project" value="InterPro"/>
</dbReference>
<dbReference type="CDD" id="cd00090">
    <property type="entry name" value="HTH_ARSR"/>
    <property type="match status" value="1"/>
</dbReference>
<evidence type="ECO:0000259" key="2">
    <source>
        <dbReference type="PROSITE" id="PS51186"/>
    </source>
</evidence>
<dbReference type="InterPro" id="IPR036388">
    <property type="entry name" value="WH-like_DNA-bd_sf"/>
</dbReference>
<keyword evidence="6" id="KW-1185">Reference proteome</keyword>
<dbReference type="OrthoDB" id="1431064at2"/>
<name>A0A6I4UKZ4_9SPHN</name>
<evidence type="ECO:0000256" key="1">
    <source>
        <dbReference type="ARBA" id="ARBA00022679"/>
    </source>
</evidence>
<dbReference type="InterPro" id="IPR000182">
    <property type="entry name" value="GNAT_dom"/>
</dbReference>
<dbReference type="Proteomes" id="UP000548685">
    <property type="component" value="Unassembled WGS sequence"/>
</dbReference>
<feature type="domain" description="N-acetyltransferase" evidence="2">
    <location>
        <begin position="161"/>
        <end position="316"/>
    </location>
</feature>
<comment type="caution">
    <text evidence="4">The sequence shown here is derived from an EMBL/GenBank/DDBJ whole genome shotgun (WGS) entry which is preliminary data.</text>
</comment>
<dbReference type="SUPFAM" id="SSF55729">
    <property type="entry name" value="Acyl-CoA N-acyltransferases (Nat)"/>
    <property type="match status" value="1"/>
</dbReference>
<dbReference type="Pfam" id="PF12840">
    <property type="entry name" value="HTH_20"/>
    <property type="match status" value="1"/>
</dbReference>
<dbReference type="Gene3D" id="1.10.10.10">
    <property type="entry name" value="Winged helix-like DNA-binding domain superfamily/Winged helix DNA-binding domain"/>
    <property type="match status" value="1"/>
</dbReference>
<evidence type="ECO:0000313" key="3">
    <source>
        <dbReference type="EMBL" id="MBB3775792.1"/>
    </source>
</evidence>
<dbReference type="GO" id="GO:0006355">
    <property type="term" value="P:regulation of DNA-templated transcription"/>
    <property type="evidence" value="ECO:0007669"/>
    <property type="project" value="UniProtKB-ARBA"/>
</dbReference>
<dbReference type="Proteomes" id="UP000430021">
    <property type="component" value="Unassembled WGS sequence"/>
</dbReference>
<dbReference type="Gene3D" id="3.40.630.30">
    <property type="match status" value="1"/>
</dbReference>
<dbReference type="AlphaFoldDB" id="A0A6I4UKZ4"/>
<evidence type="ECO:0000313" key="6">
    <source>
        <dbReference type="Proteomes" id="UP000548685"/>
    </source>
</evidence>
<dbReference type="PROSITE" id="PS51186">
    <property type="entry name" value="GNAT"/>
    <property type="match status" value="1"/>
</dbReference>
<dbReference type="RefSeq" id="WP_160761189.1">
    <property type="nucleotide sequence ID" value="NZ_BAAADZ010000010.1"/>
</dbReference>
<sequence length="319" mass="34236">MADVVAQMGPSFLGSRLKRLGDRMQAGAATVITETGLPLQPGQMAILAALRTGPMSVGQLAEACGTSQPGITRTLGQLRRIGMVTDSQSDNHRSRNVVLSSEGQNAVAVIASDVWPRVGMAAEQILAAVDGDFLHQLEKIEAALAEASIADRAVAVAPGKLQLREFEESLARHFHDINAEWITAMFALEPTDRDVLENPRERIIAPGGDILFVEAPGLGIVGTCALQRTGPGSFELTKMGVRETARGLKVGEFLLEAIISRAKELGATKLYLLTSNKCAAAIHLYEKLGFQHDAAIMADYGARYQRCDVAMRYRATDPA</sequence>
<keyword evidence="1 4" id="KW-0808">Transferase</keyword>
<gene>
    <name evidence="3" type="ORF">FHS52_001761</name>
    <name evidence="4" type="ORF">GRI59_10910</name>
</gene>
<dbReference type="PANTHER" id="PTHR13947">
    <property type="entry name" value="GNAT FAMILY N-ACETYLTRANSFERASE"/>
    <property type="match status" value="1"/>
</dbReference>
<dbReference type="EMBL" id="WTYB01000002">
    <property type="protein sequence ID" value="MXP39116.1"/>
    <property type="molecule type" value="Genomic_DNA"/>
</dbReference>
<accession>A0A6I4UKZ4</accession>
<dbReference type="EMBL" id="JACICE010000002">
    <property type="protein sequence ID" value="MBB3775792.1"/>
    <property type="molecule type" value="Genomic_DNA"/>
</dbReference>
<dbReference type="SUPFAM" id="SSF46785">
    <property type="entry name" value="Winged helix' DNA-binding domain"/>
    <property type="match status" value="1"/>
</dbReference>
<organism evidence="4 5">
    <name type="scientific">Erythrobacter ramosus</name>
    <dbReference type="NCBI Taxonomy" id="35811"/>
    <lineage>
        <taxon>Bacteria</taxon>
        <taxon>Pseudomonadati</taxon>
        <taxon>Pseudomonadota</taxon>
        <taxon>Alphaproteobacteria</taxon>
        <taxon>Sphingomonadales</taxon>
        <taxon>Erythrobacteraceae</taxon>
        <taxon>Erythrobacter/Porphyrobacter group</taxon>
        <taxon>Erythrobacter</taxon>
    </lineage>
</organism>
<evidence type="ECO:0000313" key="5">
    <source>
        <dbReference type="Proteomes" id="UP000430021"/>
    </source>
</evidence>
<reference evidence="4 5" key="1">
    <citation type="submission" date="2019-12" db="EMBL/GenBank/DDBJ databases">
        <title>Genomic-based taxomic classification of the family Erythrobacteraceae.</title>
        <authorList>
            <person name="Xu L."/>
        </authorList>
    </citation>
    <scope>NUCLEOTIDE SEQUENCE [LARGE SCALE GENOMIC DNA]</scope>
    <source>
        <strain evidence="4 5">JCM 10282</strain>
    </source>
</reference>
<evidence type="ECO:0000313" key="4">
    <source>
        <dbReference type="EMBL" id="MXP39116.1"/>
    </source>
</evidence>
<protein>
    <submittedName>
        <fullName evidence="4">GNAT family N-acetyltransferase</fullName>
    </submittedName>
    <submittedName>
        <fullName evidence="3">GNAT superfamily N-acetyltransferase</fullName>
    </submittedName>
</protein>
<dbReference type="InterPro" id="IPR036390">
    <property type="entry name" value="WH_DNA-bd_sf"/>
</dbReference>